<evidence type="ECO:0000313" key="2">
    <source>
        <dbReference type="EMBL" id="MBC3798071.1"/>
    </source>
</evidence>
<dbReference type="Proteomes" id="UP000653358">
    <property type="component" value="Unassembled WGS sequence"/>
</dbReference>
<name>A0ABR6WP20_9FIRM</name>
<keyword evidence="1" id="KW-0812">Transmembrane</keyword>
<keyword evidence="1" id="KW-1133">Transmembrane helix</keyword>
<accession>A0ABR6WP20</accession>
<keyword evidence="3" id="KW-1185">Reference proteome</keyword>
<protein>
    <submittedName>
        <fullName evidence="2">Uncharacterized protein</fullName>
    </submittedName>
</protein>
<comment type="caution">
    <text evidence="2">The sequence shown here is derived from an EMBL/GenBank/DDBJ whole genome shotgun (WGS) entry which is preliminary data.</text>
</comment>
<keyword evidence="1" id="KW-0472">Membrane</keyword>
<evidence type="ECO:0000256" key="1">
    <source>
        <dbReference type="SAM" id="Phobius"/>
    </source>
</evidence>
<gene>
    <name evidence="2" type="ORF">GH807_13570</name>
</gene>
<dbReference type="RefSeq" id="WP_186843827.1">
    <property type="nucleotide sequence ID" value="NZ_RXYB01000020.1"/>
</dbReference>
<reference evidence="2 3" key="1">
    <citation type="journal article" date="2020" name="mSystems">
        <title>Defining Genomic and Predicted Metabolic Features of the Acetobacterium Genus.</title>
        <authorList>
            <person name="Ross D.E."/>
            <person name="Marshall C.W."/>
            <person name="Gulliver D."/>
            <person name="May H.D."/>
            <person name="Norman R.S."/>
        </authorList>
    </citation>
    <scope>NUCLEOTIDE SEQUENCE [LARGE SCALE GENOMIC DNA]</scope>
    <source>
        <strain evidence="2 3">DSM 9173</strain>
    </source>
</reference>
<proteinExistence type="predicted"/>
<sequence>MDTATGLLITTAIMALGAITFAALTMAFDRSHNRKTVRPFCNIHNKVTDTEIRISIQNAGMGPMRIQKIVLLKNQDDFLHVGIPLGQVLSFELNCDVFIQHTDEYVLASLCELNLIQGILVQSEMTQLKEKLNGYYLCIEYTDVYDDIYEQRSLFSL</sequence>
<dbReference type="EMBL" id="WJBB01000020">
    <property type="protein sequence ID" value="MBC3798071.1"/>
    <property type="molecule type" value="Genomic_DNA"/>
</dbReference>
<organism evidence="2 3">
    <name type="scientific">Acetobacterium tundrae</name>
    <dbReference type="NCBI Taxonomy" id="132932"/>
    <lineage>
        <taxon>Bacteria</taxon>
        <taxon>Bacillati</taxon>
        <taxon>Bacillota</taxon>
        <taxon>Clostridia</taxon>
        <taxon>Eubacteriales</taxon>
        <taxon>Eubacteriaceae</taxon>
        <taxon>Acetobacterium</taxon>
    </lineage>
</organism>
<feature type="transmembrane region" description="Helical" evidence="1">
    <location>
        <begin position="6"/>
        <end position="28"/>
    </location>
</feature>
<evidence type="ECO:0000313" key="3">
    <source>
        <dbReference type="Proteomes" id="UP000653358"/>
    </source>
</evidence>